<accession>A0A7I8KW38</accession>
<dbReference type="Proteomes" id="UP000663760">
    <property type="component" value="Chromosome 9"/>
</dbReference>
<protein>
    <submittedName>
        <fullName evidence="1">Uncharacterized protein</fullName>
    </submittedName>
</protein>
<dbReference type="AlphaFoldDB" id="A0A7I8KW38"/>
<keyword evidence="2" id="KW-1185">Reference proteome</keyword>
<gene>
    <name evidence="1" type="ORF">SI8410_09012499</name>
</gene>
<reference evidence="1" key="1">
    <citation type="submission" date="2020-02" db="EMBL/GenBank/DDBJ databases">
        <authorList>
            <person name="Scholz U."/>
            <person name="Mascher M."/>
            <person name="Fiebig A."/>
        </authorList>
    </citation>
    <scope>NUCLEOTIDE SEQUENCE</scope>
</reference>
<sequence length="33" mass="3893">MKKLISAPYGKIKWLNILCEVWKLYNNNSVPNN</sequence>
<organism evidence="1 2">
    <name type="scientific">Spirodela intermedia</name>
    <name type="common">Intermediate duckweed</name>
    <dbReference type="NCBI Taxonomy" id="51605"/>
    <lineage>
        <taxon>Eukaryota</taxon>
        <taxon>Viridiplantae</taxon>
        <taxon>Streptophyta</taxon>
        <taxon>Embryophyta</taxon>
        <taxon>Tracheophyta</taxon>
        <taxon>Spermatophyta</taxon>
        <taxon>Magnoliopsida</taxon>
        <taxon>Liliopsida</taxon>
        <taxon>Araceae</taxon>
        <taxon>Lemnoideae</taxon>
        <taxon>Spirodela</taxon>
    </lineage>
</organism>
<evidence type="ECO:0000313" key="2">
    <source>
        <dbReference type="Proteomes" id="UP000663760"/>
    </source>
</evidence>
<evidence type="ECO:0000313" key="1">
    <source>
        <dbReference type="EMBL" id="CAA7401821.1"/>
    </source>
</evidence>
<dbReference type="EMBL" id="LR746272">
    <property type="protein sequence ID" value="CAA7401821.1"/>
    <property type="molecule type" value="Genomic_DNA"/>
</dbReference>
<proteinExistence type="predicted"/>
<name>A0A7I8KW38_SPIIN</name>